<comment type="caution">
    <text evidence="1">The sequence shown here is derived from an EMBL/GenBank/DDBJ whole genome shotgun (WGS) entry which is preliminary data.</text>
</comment>
<accession>A0AAV5G9B7</accession>
<dbReference type="EMBL" id="BQKY01000004">
    <property type="protein sequence ID" value="GJN89105.1"/>
    <property type="molecule type" value="Genomic_DNA"/>
</dbReference>
<reference evidence="1 2" key="1">
    <citation type="submission" date="2021-12" db="EMBL/GenBank/DDBJ databases">
        <title>High titer production of polyol ester of fatty acids by Rhodotorula paludigena BS15 towards product separation-free biomass refinery.</title>
        <authorList>
            <person name="Mano J."/>
            <person name="Ono H."/>
            <person name="Tanaka T."/>
            <person name="Naito K."/>
            <person name="Sushida H."/>
            <person name="Ike M."/>
            <person name="Tokuyasu K."/>
            <person name="Kitaoka M."/>
        </authorList>
    </citation>
    <scope>NUCLEOTIDE SEQUENCE [LARGE SCALE GENOMIC DNA]</scope>
    <source>
        <strain evidence="1 2">BS15</strain>
    </source>
</reference>
<evidence type="ECO:0000313" key="1">
    <source>
        <dbReference type="EMBL" id="GJN89105.1"/>
    </source>
</evidence>
<sequence>MIEQVVFAGSDHDLAEIRPSSVRLTTSWRYVKVADVRKAKENAARVSSRLASAVQQAAHVKLHKASVPWRPLNNLPPAAQGAFLTKPINALLPATKLNNLDKLAVKGLLATPTVADLLQSAQSSAAMAASRFFANAGYGIISSKESRFCEDRAALAGDEDVVNITPGGLGLANLKYLDLARAQHGAGEDIAQTIHQLATCAGGGLKRGLQRDNGGHYLTIVDNWRRSAETFDPEASVTQTLHPRLFNFLTNKPGIVDEHHTDELVQLITALPLTKYKSRALEDGQMEEWVSLYLFDEPAKAVVDKLEPEVHAVLEHDAAKKRAAQVPLPPARLFGTAK</sequence>
<gene>
    <name evidence="1" type="ORF">Rhopal_002079-T1</name>
</gene>
<dbReference type="AlphaFoldDB" id="A0AAV5G9B7"/>
<keyword evidence="2" id="KW-1185">Reference proteome</keyword>
<dbReference type="Proteomes" id="UP001342314">
    <property type="component" value="Unassembled WGS sequence"/>
</dbReference>
<organism evidence="1 2">
    <name type="scientific">Rhodotorula paludigena</name>
    <dbReference type="NCBI Taxonomy" id="86838"/>
    <lineage>
        <taxon>Eukaryota</taxon>
        <taxon>Fungi</taxon>
        <taxon>Dikarya</taxon>
        <taxon>Basidiomycota</taxon>
        <taxon>Pucciniomycotina</taxon>
        <taxon>Microbotryomycetes</taxon>
        <taxon>Sporidiobolales</taxon>
        <taxon>Sporidiobolaceae</taxon>
        <taxon>Rhodotorula</taxon>
    </lineage>
</organism>
<proteinExistence type="predicted"/>
<name>A0AAV5G9B7_9BASI</name>
<protein>
    <submittedName>
        <fullName evidence="1">Uncharacterized protein</fullName>
    </submittedName>
</protein>
<evidence type="ECO:0000313" key="2">
    <source>
        <dbReference type="Proteomes" id="UP001342314"/>
    </source>
</evidence>